<protein>
    <submittedName>
        <fullName evidence="3">WecB/TagA/CpsF family glycosyltransferase</fullName>
    </submittedName>
</protein>
<keyword evidence="2 3" id="KW-0808">Transferase</keyword>
<evidence type="ECO:0000313" key="3">
    <source>
        <dbReference type="EMBL" id="MXY95471.1"/>
    </source>
</evidence>
<name>A0A6B0YYD4_9CHLR</name>
<dbReference type="InterPro" id="IPR004629">
    <property type="entry name" value="WecG_TagA_CpsF"/>
</dbReference>
<dbReference type="EMBL" id="VXRG01000153">
    <property type="protein sequence ID" value="MXY95471.1"/>
    <property type="molecule type" value="Genomic_DNA"/>
</dbReference>
<evidence type="ECO:0000256" key="2">
    <source>
        <dbReference type="ARBA" id="ARBA00022679"/>
    </source>
</evidence>
<dbReference type="AlphaFoldDB" id="A0A6B0YYD4"/>
<accession>A0A6B0YYD4</accession>
<dbReference type="Pfam" id="PF03808">
    <property type="entry name" value="Glyco_tran_WecG"/>
    <property type="match status" value="1"/>
</dbReference>
<proteinExistence type="predicted"/>
<dbReference type="PANTHER" id="PTHR34136:SF1">
    <property type="entry name" value="UDP-N-ACETYL-D-MANNOSAMINURONIC ACID TRANSFERASE"/>
    <property type="match status" value="1"/>
</dbReference>
<dbReference type="NCBIfam" id="TIGR00696">
    <property type="entry name" value="wecG_tagA_cpsF"/>
    <property type="match status" value="1"/>
</dbReference>
<organism evidence="3">
    <name type="scientific">Caldilineaceae bacterium SB0664_bin_27</name>
    <dbReference type="NCBI Taxonomy" id="2605260"/>
    <lineage>
        <taxon>Bacteria</taxon>
        <taxon>Bacillati</taxon>
        <taxon>Chloroflexota</taxon>
        <taxon>Caldilineae</taxon>
        <taxon>Caldilineales</taxon>
        <taxon>Caldilineaceae</taxon>
    </lineage>
</organism>
<reference evidence="3" key="1">
    <citation type="submission" date="2019-09" db="EMBL/GenBank/DDBJ databases">
        <title>Characterisation of the sponge microbiome using genome-centric metagenomics.</title>
        <authorList>
            <person name="Engelberts J.P."/>
            <person name="Robbins S.J."/>
            <person name="De Goeij J.M."/>
            <person name="Aranda M."/>
            <person name="Bell S.C."/>
            <person name="Webster N.S."/>
        </authorList>
    </citation>
    <scope>NUCLEOTIDE SEQUENCE</scope>
    <source>
        <strain evidence="3">SB0664_bin_27</strain>
    </source>
</reference>
<evidence type="ECO:0000256" key="1">
    <source>
        <dbReference type="ARBA" id="ARBA00022676"/>
    </source>
</evidence>
<dbReference type="PANTHER" id="PTHR34136">
    <property type="match status" value="1"/>
</dbReference>
<dbReference type="CDD" id="cd06533">
    <property type="entry name" value="Glyco_transf_WecG_TagA"/>
    <property type="match status" value="1"/>
</dbReference>
<dbReference type="GO" id="GO:0016758">
    <property type="term" value="F:hexosyltransferase activity"/>
    <property type="evidence" value="ECO:0007669"/>
    <property type="project" value="TreeGrafter"/>
</dbReference>
<keyword evidence="1" id="KW-0328">Glycosyltransferase</keyword>
<comment type="caution">
    <text evidence="3">The sequence shown here is derived from an EMBL/GenBank/DDBJ whole genome shotgun (WGS) entry which is preliminary data.</text>
</comment>
<sequence length="271" mass="30059">MSSPREQEWASIQILGVRVDCVDFQQTLDIISGWIAQSRTQAGESENAVSHASPFTRQVCTVNPEFIMTVRRHPAFAEALAAADLCTPDGVGVLWAARLAGVRLAERVTGSDGIHFICERAAAQGWRVFFLGAAPGIAERAAAELVRLYPGLPVAGTYAGSPSETDWPQIRQRLTAAHPDLLFVAYGHPRQDIWIHQHSEELPAAVALGVGGAFDFVAGTAHRAPFWLRRLGLEWLYRLARQPWRWRRMAALPLFALLVLLAWVRRRPVNE</sequence>
<gene>
    <name evidence="3" type="ORF">F4Y42_18685</name>
</gene>